<protein>
    <submittedName>
        <fullName evidence="1">Uncharacterized protein</fullName>
    </submittedName>
</protein>
<evidence type="ECO:0000313" key="1">
    <source>
        <dbReference type="EMBL" id="RKX69662.1"/>
    </source>
</evidence>
<sequence>MRKLIFMVCLINGCSLKVWELLSLPNVATLEDPELNQQEGTQISPRLNLTTGYSNNYFEHSGPIPFSVDFPLARIMIRRSCCDMGINLGSSGVTESFRISVLKHPIRLTLNPGLTQWVLPIEGPFFAGSAFLNSFVSFPVANTNQLYLGGKFLWWISPYLSTVFDHEELVSSRLMGAFVGFRIGNSGSVTPVLLEVGVLKGFWEGKNEINPFGIATILPYAGISFPLPR</sequence>
<evidence type="ECO:0000313" key="2">
    <source>
        <dbReference type="Proteomes" id="UP000268469"/>
    </source>
</evidence>
<dbReference type="EMBL" id="QNBE01000072">
    <property type="protein sequence ID" value="RKX69662.1"/>
    <property type="molecule type" value="Genomic_DNA"/>
</dbReference>
<reference evidence="1 2" key="1">
    <citation type="submission" date="2018-06" db="EMBL/GenBank/DDBJ databases">
        <title>Extensive metabolic versatility and redundancy in microbially diverse, dynamic hydrothermal sediments.</title>
        <authorList>
            <person name="Dombrowski N."/>
            <person name="Teske A."/>
            <person name="Baker B.J."/>
        </authorList>
    </citation>
    <scope>NUCLEOTIDE SEQUENCE [LARGE SCALE GENOMIC DNA]</scope>
    <source>
        <strain evidence="1">B36_G15</strain>
    </source>
</reference>
<dbReference type="AlphaFoldDB" id="A0A660SGG5"/>
<comment type="caution">
    <text evidence="1">The sequence shown here is derived from an EMBL/GenBank/DDBJ whole genome shotgun (WGS) entry which is preliminary data.</text>
</comment>
<proteinExistence type="predicted"/>
<gene>
    <name evidence="1" type="ORF">DRP53_07545</name>
</gene>
<name>A0A660SGG5_UNCW3</name>
<dbReference type="Proteomes" id="UP000268469">
    <property type="component" value="Unassembled WGS sequence"/>
</dbReference>
<accession>A0A660SGG5</accession>
<organism evidence="1 2">
    <name type="scientific">candidate division WOR-3 bacterium</name>
    <dbReference type="NCBI Taxonomy" id="2052148"/>
    <lineage>
        <taxon>Bacteria</taxon>
        <taxon>Bacteria division WOR-3</taxon>
    </lineage>
</organism>